<dbReference type="RefSeq" id="WP_089225192.1">
    <property type="nucleotide sequence ID" value="NZ_FZOF01000008.1"/>
</dbReference>
<evidence type="ECO:0000313" key="3">
    <source>
        <dbReference type="Proteomes" id="UP000198280"/>
    </source>
</evidence>
<dbReference type="OrthoDB" id="4119894at2"/>
<evidence type="ECO:0000313" key="2">
    <source>
        <dbReference type="EMBL" id="SNS80601.1"/>
    </source>
</evidence>
<dbReference type="AlphaFoldDB" id="A0A239HHI2"/>
<accession>A0A239HHI2</accession>
<dbReference type="Proteomes" id="UP000198280">
    <property type="component" value="Unassembled WGS sequence"/>
</dbReference>
<name>A0A239HHI2_9ACTN</name>
<evidence type="ECO:0000256" key="1">
    <source>
        <dbReference type="SAM" id="Phobius"/>
    </source>
</evidence>
<feature type="transmembrane region" description="Helical" evidence="1">
    <location>
        <begin position="114"/>
        <end position="135"/>
    </location>
</feature>
<reference evidence="2 3" key="1">
    <citation type="submission" date="2017-06" db="EMBL/GenBank/DDBJ databases">
        <authorList>
            <person name="Kim H.J."/>
            <person name="Triplett B.A."/>
        </authorList>
    </citation>
    <scope>NUCLEOTIDE SEQUENCE [LARGE SCALE GENOMIC DNA]</scope>
    <source>
        <strain evidence="2 3">CGMCC 4.1858</strain>
    </source>
</reference>
<dbReference type="EMBL" id="FZOF01000008">
    <property type="protein sequence ID" value="SNS80601.1"/>
    <property type="molecule type" value="Genomic_DNA"/>
</dbReference>
<feature type="transmembrane region" description="Helical" evidence="1">
    <location>
        <begin position="141"/>
        <end position="163"/>
    </location>
</feature>
<keyword evidence="1" id="KW-1133">Transmembrane helix</keyword>
<feature type="transmembrane region" description="Helical" evidence="1">
    <location>
        <begin position="242"/>
        <end position="261"/>
    </location>
</feature>
<feature type="transmembrane region" description="Helical" evidence="1">
    <location>
        <begin position="214"/>
        <end position="235"/>
    </location>
</feature>
<feature type="transmembrane region" description="Helical" evidence="1">
    <location>
        <begin position="25"/>
        <end position="47"/>
    </location>
</feature>
<proteinExistence type="predicted"/>
<keyword evidence="1" id="KW-0472">Membrane</keyword>
<gene>
    <name evidence="2" type="ORF">SAMN05216252_108369</name>
</gene>
<keyword evidence="1" id="KW-0812">Transmembrane</keyword>
<organism evidence="2 3">
    <name type="scientific">Actinacidiphila glaucinigra</name>
    <dbReference type="NCBI Taxonomy" id="235986"/>
    <lineage>
        <taxon>Bacteria</taxon>
        <taxon>Bacillati</taxon>
        <taxon>Actinomycetota</taxon>
        <taxon>Actinomycetes</taxon>
        <taxon>Kitasatosporales</taxon>
        <taxon>Streptomycetaceae</taxon>
        <taxon>Actinacidiphila</taxon>
    </lineage>
</organism>
<feature type="transmembrane region" description="Helical" evidence="1">
    <location>
        <begin position="175"/>
        <end position="194"/>
    </location>
</feature>
<protein>
    <submittedName>
        <fullName evidence="2">Uncharacterized protein</fullName>
    </submittedName>
</protein>
<keyword evidence="3" id="KW-1185">Reference proteome</keyword>
<sequence>MSAAGTLATAPPAPPAAPRVHRTELLRGAGVWVGAVLAVSVIVAVLARRYFLFDTWATTQATLRGAGLILGGPLALTAGCWQGGREGRRGTGDLLASAARSPLRRALTAALPSMAWPVLGYLAATAVCLGVLLPYPSYGHPAWHLPVVDAVALGSLGALGFAAGRAVPWRFSPPLVGVAGYVLLGVGVSGYTGPGTAWLSPANKAWGGFGDVPVWWAGVLCVVWTAGLAAAALLAGHARRRALAVLPLLAAVAAGSVLYGTGDGLLRSDSSATALVCDRGTPAVCVRADHAGALPAVRAVVTRIDSRLAGAPGAPVRYREGGTGGVIPPGEVRFELYGGVFRGRLGDPEMLYRDFVFAVTMPFGCEGSSNPAGYPAEYAVQEWLDLGRPLFADTAAEERHAESAARRLRALAPAERRAWLGRYLVAARGCDTSGVPAP</sequence>